<protein>
    <submittedName>
        <fullName evidence="1">Uncharacterized protein</fullName>
    </submittedName>
</protein>
<evidence type="ECO:0000313" key="2">
    <source>
        <dbReference type="Proteomes" id="UP000282597"/>
    </source>
</evidence>
<proteinExistence type="predicted"/>
<evidence type="ECO:0000313" key="1">
    <source>
        <dbReference type="EMBL" id="BBE08761.1"/>
    </source>
</evidence>
<dbReference type="Proteomes" id="UP000282597">
    <property type="component" value="Chromosome"/>
</dbReference>
<name>A0A2Z6ETN1_9BURK</name>
<sequence length="108" mass="12350">MAYPISEDTIASEFNLLEIAESPGLDPSKQEAHRLSKFAYWLPQGGYVDIKIRPNKNIANDPCYLFTPDFSHCSLIVHKKNVNDYRVRHVEGGKEDEPYHDLPEHIAP</sequence>
<dbReference type="EMBL" id="AP018150">
    <property type="protein sequence ID" value="BBE08761.1"/>
    <property type="molecule type" value="Genomic_DNA"/>
</dbReference>
<dbReference type="KEGG" id="mcys:MCB1EB_0600"/>
<dbReference type="RefSeq" id="WP_126353850.1">
    <property type="nucleotide sequence ID" value="NZ_AP018150.1"/>
</dbReference>
<dbReference type="AlphaFoldDB" id="A0A2Z6ETN1"/>
<accession>A0A2Z6ETN1</accession>
<keyword evidence="2" id="KW-1185">Reference proteome</keyword>
<reference evidence="1 2" key="1">
    <citation type="journal article" date="2018" name="Microbes Environ.">
        <title>Comparative Genomic Insights into Endofungal Lifestyles of Two Bacterial Endosymbionts, Mycoavidus cysteinexigens and Burkholderia rhizoxinica.</title>
        <authorList>
            <person name="Sharmin D."/>
            <person name="Guo Y."/>
            <person name="Nishizawa T."/>
            <person name="Ohshima S."/>
            <person name="Sato Y."/>
            <person name="Takashima Y."/>
            <person name="Narisawa K."/>
            <person name="Ohta H."/>
        </authorList>
    </citation>
    <scope>NUCLEOTIDE SEQUENCE [LARGE SCALE GENOMIC DNA]</scope>
    <source>
        <strain evidence="1 2">B1-EB</strain>
    </source>
</reference>
<organism evidence="1 2">
    <name type="scientific">Mycoavidus cysteinexigens</name>
    <dbReference type="NCBI Taxonomy" id="1553431"/>
    <lineage>
        <taxon>Bacteria</taxon>
        <taxon>Pseudomonadati</taxon>
        <taxon>Pseudomonadota</taxon>
        <taxon>Betaproteobacteria</taxon>
        <taxon>Burkholderiales</taxon>
        <taxon>Burkholderiaceae</taxon>
        <taxon>Mycoavidus</taxon>
    </lineage>
</organism>
<gene>
    <name evidence="1" type="ORF">MCB1EB_0600</name>
</gene>